<evidence type="ECO:0000256" key="6">
    <source>
        <dbReference type="HAMAP-Rule" id="MF_01216"/>
    </source>
</evidence>
<dbReference type="SUPFAM" id="SSF52218">
    <property type="entry name" value="Flavoproteins"/>
    <property type="match status" value="1"/>
</dbReference>
<accession>A0ABW3J628</accession>
<evidence type="ECO:0000256" key="4">
    <source>
        <dbReference type="ARBA" id="ARBA00023027"/>
    </source>
</evidence>
<dbReference type="EC" id="1.7.1.17" evidence="6"/>
<evidence type="ECO:0000256" key="5">
    <source>
        <dbReference type="ARBA" id="ARBA00048542"/>
    </source>
</evidence>
<comment type="cofactor">
    <cofactor evidence="6">
        <name>FMN</name>
        <dbReference type="ChEBI" id="CHEBI:58210"/>
    </cofactor>
    <text evidence="6">Binds 1 FMN per subunit.</text>
</comment>
<gene>
    <name evidence="6" type="primary">azoR</name>
    <name evidence="8" type="ORF">ACFQ2F_02035</name>
</gene>
<evidence type="ECO:0000259" key="7">
    <source>
        <dbReference type="Pfam" id="PF02525"/>
    </source>
</evidence>
<dbReference type="Proteomes" id="UP001597102">
    <property type="component" value="Unassembled WGS sequence"/>
</dbReference>
<dbReference type="PANTHER" id="PTHR43741:SF4">
    <property type="entry name" value="FMN-DEPENDENT NADH:QUINONE OXIDOREDUCTASE"/>
    <property type="match status" value="1"/>
</dbReference>
<keyword evidence="9" id="KW-1185">Reference proteome</keyword>
<dbReference type="InterPro" id="IPR050104">
    <property type="entry name" value="FMN-dep_NADH:Q_OxRdtase_AzoR1"/>
</dbReference>
<feature type="binding site" evidence="6">
    <location>
        <position position="9"/>
    </location>
    <ligand>
        <name>FMN</name>
        <dbReference type="ChEBI" id="CHEBI:58210"/>
    </ligand>
</feature>
<sequence length="217" mass="23320">MSILHVSASPRGTRSHSRKIGSILVERLQAAAPGEVTRRDLAISPPPFPDSGFVEASLRPDGLRSPGSQQTLETSETLIRELETAAAVVLDMPIHNFTVPAVLKAWIDMVVCPGRTFRLTPDGKLGMLADRPVVLIVACGGCLTGPPPSNSDFATPYLRHIFATIGIHDVAILLMEGLSRWQTEAEAAERVAAEKLDAIVGHVAPILRQTRGLPSRQ</sequence>
<comment type="caution">
    <text evidence="6">Lacks conserved residue(s) required for the propagation of feature annotation.</text>
</comment>
<reference evidence="9" key="1">
    <citation type="journal article" date="2019" name="Int. J. Syst. Evol. Microbiol.">
        <title>The Global Catalogue of Microorganisms (GCM) 10K type strain sequencing project: providing services to taxonomists for standard genome sequencing and annotation.</title>
        <authorList>
            <consortium name="The Broad Institute Genomics Platform"/>
            <consortium name="The Broad Institute Genome Sequencing Center for Infectious Disease"/>
            <person name="Wu L."/>
            <person name="Ma J."/>
        </authorList>
    </citation>
    <scope>NUCLEOTIDE SEQUENCE [LARGE SCALE GENOMIC DNA]</scope>
    <source>
        <strain evidence="9">CCUG 61697</strain>
    </source>
</reference>
<dbReference type="EMBL" id="JBHTJO010000001">
    <property type="protein sequence ID" value="MFD0985872.1"/>
    <property type="molecule type" value="Genomic_DNA"/>
</dbReference>
<protein>
    <recommendedName>
        <fullName evidence="6">FMN dependent NADH:quinone oxidoreductase</fullName>
        <ecNumber evidence="6">1.6.5.-</ecNumber>
    </recommendedName>
    <alternativeName>
        <fullName evidence="6">Azo-dye reductase</fullName>
    </alternativeName>
    <alternativeName>
        <fullName evidence="6">FMN-dependent NADH-azo compound oxidoreductase</fullName>
    </alternativeName>
    <alternativeName>
        <fullName evidence="6">FMN-dependent NADH-azoreductase</fullName>
        <ecNumber evidence="6">1.7.1.17</ecNumber>
    </alternativeName>
</protein>
<organism evidence="8 9">
    <name type="scientific">Methyloligella solikamskensis</name>
    <dbReference type="NCBI Taxonomy" id="1177756"/>
    <lineage>
        <taxon>Bacteria</taxon>
        <taxon>Pseudomonadati</taxon>
        <taxon>Pseudomonadota</taxon>
        <taxon>Alphaproteobacteria</taxon>
        <taxon>Hyphomicrobiales</taxon>
        <taxon>Hyphomicrobiaceae</taxon>
        <taxon>Methyloligella</taxon>
    </lineage>
</organism>
<evidence type="ECO:0000256" key="3">
    <source>
        <dbReference type="ARBA" id="ARBA00023002"/>
    </source>
</evidence>
<comment type="similarity">
    <text evidence="6">Belongs to the azoreductase type 1 family.</text>
</comment>
<dbReference type="RefSeq" id="WP_379084966.1">
    <property type="nucleotide sequence ID" value="NZ_JBHTJO010000001.1"/>
</dbReference>
<dbReference type="InterPro" id="IPR029039">
    <property type="entry name" value="Flavoprotein-like_sf"/>
</dbReference>
<evidence type="ECO:0000313" key="8">
    <source>
        <dbReference type="EMBL" id="MFD0985872.1"/>
    </source>
</evidence>
<feature type="domain" description="Flavodoxin-like fold" evidence="7">
    <location>
        <begin position="1"/>
        <end position="195"/>
    </location>
</feature>
<feature type="binding site" evidence="6">
    <location>
        <begin position="15"/>
        <end position="17"/>
    </location>
    <ligand>
        <name>FMN</name>
        <dbReference type="ChEBI" id="CHEBI:58210"/>
    </ligand>
</feature>
<evidence type="ECO:0000256" key="1">
    <source>
        <dbReference type="ARBA" id="ARBA00022630"/>
    </source>
</evidence>
<keyword evidence="1 6" id="KW-0285">Flavoprotein</keyword>
<comment type="subunit">
    <text evidence="6">Homodimer.</text>
</comment>
<proteinExistence type="inferred from homology"/>
<comment type="function">
    <text evidence="6">Quinone reductase that provides resistance to thiol-specific stress caused by electrophilic quinones.</text>
</comment>
<keyword evidence="2 6" id="KW-0288">FMN</keyword>
<evidence type="ECO:0000256" key="2">
    <source>
        <dbReference type="ARBA" id="ARBA00022643"/>
    </source>
</evidence>
<dbReference type="InterPro" id="IPR003680">
    <property type="entry name" value="Flavodoxin_fold"/>
</dbReference>
<dbReference type="Gene3D" id="3.40.50.360">
    <property type="match status" value="1"/>
</dbReference>
<comment type="catalytic activity">
    <reaction evidence="5">
        <text>N,N-dimethyl-1,4-phenylenediamine + anthranilate + 2 NAD(+) = 2-(4-dimethylaminophenyl)diazenylbenzoate + 2 NADH + 2 H(+)</text>
        <dbReference type="Rhea" id="RHEA:55872"/>
        <dbReference type="ChEBI" id="CHEBI:15378"/>
        <dbReference type="ChEBI" id="CHEBI:15783"/>
        <dbReference type="ChEBI" id="CHEBI:16567"/>
        <dbReference type="ChEBI" id="CHEBI:57540"/>
        <dbReference type="ChEBI" id="CHEBI:57945"/>
        <dbReference type="ChEBI" id="CHEBI:71579"/>
        <dbReference type="EC" id="1.7.1.17"/>
    </reaction>
    <physiologicalReaction direction="right-to-left" evidence="5">
        <dbReference type="Rhea" id="RHEA:55874"/>
    </physiologicalReaction>
</comment>
<keyword evidence="4 6" id="KW-0520">NAD</keyword>
<dbReference type="EC" id="1.6.5.-" evidence="6"/>
<name>A0ABW3J628_9HYPH</name>
<dbReference type="PANTHER" id="PTHR43741">
    <property type="entry name" value="FMN-DEPENDENT NADH-AZOREDUCTASE 1"/>
    <property type="match status" value="1"/>
</dbReference>
<comment type="caution">
    <text evidence="8">The sequence shown here is derived from an EMBL/GenBank/DDBJ whole genome shotgun (WGS) entry which is preliminary data.</text>
</comment>
<comment type="function">
    <text evidence="6">Also exhibits azoreductase activity. Catalyzes the reductive cleavage of the azo bond in aromatic azo compounds to the corresponding amines.</text>
</comment>
<evidence type="ECO:0000313" key="9">
    <source>
        <dbReference type="Proteomes" id="UP001597102"/>
    </source>
</evidence>
<comment type="catalytic activity">
    <reaction evidence="6">
        <text>2 a quinone + NADH + H(+) = 2 a 1,4-benzosemiquinone + NAD(+)</text>
        <dbReference type="Rhea" id="RHEA:65952"/>
        <dbReference type="ChEBI" id="CHEBI:15378"/>
        <dbReference type="ChEBI" id="CHEBI:57540"/>
        <dbReference type="ChEBI" id="CHEBI:57945"/>
        <dbReference type="ChEBI" id="CHEBI:132124"/>
        <dbReference type="ChEBI" id="CHEBI:134225"/>
    </reaction>
</comment>
<dbReference type="InterPro" id="IPR023048">
    <property type="entry name" value="NADH:quinone_OxRdtase_FMN_depd"/>
</dbReference>
<keyword evidence="3 6" id="KW-0560">Oxidoreductase</keyword>
<dbReference type="HAMAP" id="MF_01216">
    <property type="entry name" value="Azoreductase_type1"/>
    <property type="match status" value="1"/>
</dbReference>
<dbReference type="Pfam" id="PF02525">
    <property type="entry name" value="Flavodoxin_2"/>
    <property type="match status" value="1"/>
</dbReference>